<feature type="region of interest" description="Disordered" evidence="5">
    <location>
        <begin position="284"/>
        <end position="329"/>
    </location>
</feature>
<keyword evidence="7" id="KW-0808">Transferase</keyword>
<dbReference type="SUPFAM" id="SSF52540">
    <property type="entry name" value="P-loop containing nucleoside triphosphate hydrolases"/>
    <property type="match status" value="1"/>
</dbReference>
<dbReference type="GO" id="GO:0043531">
    <property type="term" value="F:ADP binding"/>
    <property type="evidence" value="ECO:0007669"/>
    <property type="project" value="InterPro"/>
</dbReference>
<dbReference type="PROSITE" id="PS51755">
    <property type="entry name" value="OMPR_PHOB"/>
    <property type="match status" value="1"/>
</dbReference>
<evidence type="ECO:0000313" key="8">
    <source>
        <dbReference type="Proteomes" id="UP000048965"/>
    </source>
</evidence>
<name>A0A0P4RCW8_9ACTN</name>
<keyword evidence="2" id="KW-0902">Two-component regulatory system</keyword>
<dbReference type="Pfam" id="PF00486">
    <property type="entry name" value="Trans_reg_C"/>
    <property type="match status" value="1"/>
</dbReference>
<dbReference type="Pfam" id="PF25872">
    <property type="entry name" value="HTH_77"/>
    <property type="match status" value="1"/>
</dbReference>
<accession>A0A0P4RCW8</accession>
<feature type="region of interest" description="Disordered" evidence="5">
    <location>
        <begin position="1"/>
        <end position="21"/>
    </location>
</feature>
<dbReference type="InterPro" id="IPR058852">
    <property type="entry name" value="HTH_77"/>
</dbReference>
<dbReference type="Pfam" id="PF03704">
    <property type="entry name" value="BTAD"/>
    <property type="match status" value="1"/>
</dbReference>
<reference evidence="7 8" key="2">
    <citation type="journal article" date="2015" name="Stand. Genomic Sci.">
        <title>Draft genome sequence of marine-derived Streptomyces sp. TP-A0598, a producer of anti-MRSA antibiotic lydicamycins.</title>
        <authorList>
            <person name="Komaki H."/>
            <person name="Ichikawa N."/>
            <person name="Hosoyama A."/>
            <person name="Fujita N."/>
            <person name="Igarashi Y."/>
        </authorList>
    </citation>
    <scope>NUCLEOTIDE SEQUENCE [LARGE SCALE GENOMIC DNA]</scope>
    <source>
        <strain evidence="7 8">NBRC 110027</strain>
    </source>
</reference>
<evidence type="ECO:0000256" key="4">
    <source>
        <dbReference type="PROSITE-ProRule" id="PRU01091"/>
    </source>
</evidence>
<dbReference type="GO" id="GO:0016301">
    <property type="term" value="F:kinase activity"/>
    <property type="evidence" value="ECO:0007669"/>
    <property type="project" value="UniProtKB-KW"/>
</dbReference>
<dbReference type="SMART" id="SM00862">
    <property type="entry name" value="Trans_reg_C"/>
    <property type="match status" value="1"/>
</dbReference>
<dbReference type="EMBL" id="BBNO01000008">
    <property type="protein sequence ID" value="GAO11434.1"/>
    <property type="molecule type" value="Genomic_DNA"/>
</dbReference>
<dbReference type="PANTHER" id="PTHR47691">
    <property type="entry name" value="REGULATOR-RELATED"/>
    <property type="match status" value="1"/>
</dbReference>
<dbReference type="GO" id="GO:0006355">
    <property type="term" value="P:regulation of DNA-templated transcription"/>
    <property type="evidence" value="ECO:0007669"/>
    <property type="project" value="InterPro"/>
</dbReference>
<evidence type="ECO:0000256" key="5">
    <source>
        <dbReference type="SAM" id="MobiDB-lite"/>
    </source>
</evidence>
<dbReference type="InterPro" id="IPR027417">
    <property type="entry name" value="P-loop_NTPase"/>
</dbReference>
<organism evidence="7 8">
    <name type="scientific">Streptomyces lydicamycinicus</name>
    <dbReference type="NCBI Taxonomy" id="1546107"/>
    <lineage>
        <taxon>Bacteria</taxon>
        <taxon>Bacillati</taxon>
        <taxon>Actinomycetota</taxon>
        <taxon>Actinomycetes</taxon>
        <taxon>Kitasatosporales</taxon>
        <taxon>Streptomycetaceae</taxon>
        <taxon>Streptomyces</taxon>
    </lineage>
</organism>
<dbReference type="Gene3D" id="3.40.50.300">
    <property type="entry name" value="P-loop containing nucleotide triphosphate hydrolases"/>
    <property type="match status" value="1"/>
</dbReference>
<dbReference type="AlphaFoldDB" id="A0A0P4RCW8"/>
<dbReference type="InterPro" id="IPR016032">
    <property type="entry name" value="Sig_transdc_resp-reg_C-effctor"/>
</dbReference>
<evidence type="ECO:0000259" key="6">
    <source>
        <dbReference type="PROSITE" id="PS51755"/>
    </source>
</evidence>
<keyword evidence="3 4" id="KW-0238">DNA-binding</keyword>
<dbReference type="InterPro" id="IPR011990">
    <property type="entry name" value="TPR-like_helical_dom_sf"/>
</dbReference>
<evidence type="ECO:0000256" key="3">
    <source>
        <dbReference type="ARBA" id="ARBA00023125"/>
    </source>
</evidence>
<protein>
    <submittedName>
        <fullName evidence="7">ATPase/protein kinase</fullName>
    </submittedName>
</protein>
<dbReference type="InterPro" id="IPR036388">
    <property type="entry name" value="WH-like_DNA-bd_sf"/>
</dbReference>
<dbReference type="PRINTS" id="PR00364">
    <property type="entry name" value="DISEASERSIST"/>
</dbReference>
<reference evidence="8" key="1">
    <citation type="submission" date="2014-09" db="EMBL/GenBank/DDBJ databases">
        <title>Whole genome shotgun sequence of Streptomyces sp. NBRC 110027.</title>
        <authorList>
            <person name="Komaki H."/>
            <person name="Ichikawa N."/>
            <person name="Katano-Makiyama Y."/>
            <person name="Hosoyama A."/>
            <person name="Hashimoto M."/>
            <person name="Uohara A."/>
            <person name="Kitahashi Y."/>
            <person name="Ohji S."/>
            <person name="Kimura A."/>
            <person name="Yamazoe A."/>
            <person name="Igarashi Y."/>
            <person name="Fujita N."/>
        </authorList>
    </citation>
    <scope>NUCLEOTIDE SEQUENCE [LARGE SCALE GENOMIC DNA]</scope>
    <source>
        <strain evidence="8">NBRC 110027</strain>
    </source>
</reference>
<dbReference type="SUPFAM" id="SSF46894">
    <property type="entry name" value="C-terminal effector domain of the bipartite response regulators"/>
    <property type="match status" value="1"/>
</dbReference>
<evidence type="ECO:0000256" key="2">
    <source>
        <dbReference type="ARBA" id="ARBA00023012"/>
    </source>
</evidence>
<dbReference type="Proteomes" id="UP000048965">
    <property type="component" value="Unassembled WGS sequence"/>
</dbReference>
<dbReference type="GO" id="GO:0000160">
    <property type="term" value="P:phosphorelay signal transduction system"/>
    <property type="evidence" value="ECO:0007669"/>
    <property type="project" value="UniProtKB-KW"/>
</dbReference>
<keyword evidence="7" id="KW-0418">Kinase</keyword>
<dbReference type="Gene3D" id="1.25.40.10">
    <property type="entry name" value="Tetratricopeptide repeat domain"/>
    <property type="match status" value="3"/>
</dbReference>
<keyword evidence="8" id="KW-1185">Reference proteome</keyword>
<dbReference type="CDD" id="cd15831">
    <property type="entry name" value="BTAD"/>
    <property type="match status" value="1"/>
</dbReference>
<comment type="similarity">
    <text evidence="1">Belongs to the AfsR/DnrI/RedD regulatory family.</text>
</comment>
<dbReference type="PANTHER" id="PTHR47691:SF3">
    <property type="entry name" value="HTH-TYPE TRANSCRIPTIONAL REGULATOR RV0890C-RELATED"/>
    <property type="match status" value="1"/>
</dbReference>
<dbReference type="InterPro" id="IPR005158">
    <property type="entry name" value="BTAD"/>
</dbReference>
<dbReference type="Gene3D" id="1.10.10.10">
    <property type="entry name" value="Winged helix-like DNA-binding domain superfamily/Winged helix DNA-binding domain"/>
    <property type="match status" value="1"/>
</dbReference>
<gene>
    <name evidence="7" type="ORF">TPA0598_08_03450</name>
</gene>
<evidence type="ECO:0000313" key="7">
    <source>
        <dbReference type="EMBL" id="GAO11434.1"/>
    </source>
</evidence>
<feature type="domain" description="OmpR/PhoB-type" evidence="6">
    <location>
        <begin position="32"/>
        <end position="136"/>
    </location>
</feature>
<proteinExistence type="inferred from homology"/>
<comment type="caution">
    <text evidence="7">The sequence shown here is derived from an EMBL/GenBank/DDBJ whole genome shotgun (WGS) entry which is preliminary data.</text>
</comment>
<dbReference type="GO" id="GO:0003677">
    <property type="term" value="F:DNA binding"/>
    <property type="evidence" value="ECO:0007669"/>
    <property type="project" value="UniProtKB-UniRule"/>
</dbReference>
<evidence type="ECO:0000256" key="1">
    <source>
        <dbReference type="ARBA" id="ARBA00005820"/>
    </source>
</evidence>
<dbReference type="SUPFAM" id="SSF48452">
    <property type="entry name" value="TPR-like"/>
    <property type="match status" value="2"/>
</dbReference>
<feature type="DNA-binding region" description="OmpR/PhoB-type" evidence="4">
    <location>
        <begin position="32"/>
        <end position="136"/>
    </location>
</feature>
<feature type="compositionally biased region" description="Basic and acidic residues" evidence="5">
    <location>
        <begin position="294"/>
        <end position="308"/>
    </location>
</feature>
<sequence length="1152" mass="122185">MGGFAAGFLNRTPPPSPAGAATAVLRGSRHRGPAPDYRGAMHFRVLAPLDVRSADGRPAPVPETKVRALLAALLAHHGRPVSTARLVAHLWGPRPPARPTASLQSKVSQLRRALDTAEPGARKLVTATPPGYRLDIAADALDAGRFTALTARAHAAATARERAELLGEALELWRGPAFAGFADSDLVRPVAESLEEQRLTALEERAAARLELGEHAPLTAELAGLVARHPLRERLRALQLTALYRSGRQSEALAAYGEIRALLADELGVDPGPELTTAHRAILRQEPWQPPGESARHDGGASRPDDRASASLNSAPPPGPRPRTNLPTPLTALLGRQDAVHRIEALLSDTRLVTLTGPGGVGKTRLALETAGRLADSFPDGVWLVELAALSRPDDPARSAGSTCTAAEVAEAVLAVLGIREGASTGPVAERLVGAVRGKRLLLVLDNCEHLVDAVAAVTAELLAAAPDLRALVTSQESLGLTGETLWPVPPLEAAGAVELFTARASAADPGFVLDADATAAVAEICRRLDGIPLALELAATRVRALGVRELSARLDDRFRLLVSGRRGVPARQQTLRAMIDWSWELLPAAERAVLRRLAVHADGCTLEAAETVCAGDGVHRDEVLDLLARLVDRSLVAVAPTPYGPRYRLLETVAAYCLERLREAGELTVVRHNHHRHYTELAERAAPLLYGPDQRAWLERLDQETANLRDALDGSVREGAADRALRLVNALAWYWFLRGRLAEAGRSLTAALAAYAARQETAADARDPAAERRRLRAAAWQVGMASLAGDDADPVERATVVLRQYGAHDDPAGRAWAQWFLGFAQVGLGDPAEAGERVAHSLAAFRALGDRWGIAAALSSRAQGTGGGDLRSRLRDAEESAALFRELGDRWGQLQAADALGALAEITGDYERAARLHQDGLRIAEELGLWIQASYKLSGLGRIALLTGDLPAARDFHERGRRLAAEQSHLRGEMFAECGLALGARREGRLDDAEAHLLPWLTWCLGRDGDPGTAFVLGELGFLAELRGDAETAHRHHLDGFAAARATADRRAVALALEGLAGAAALTGRCVVAARLLGCAAAARAAAGAPQPAAERGDVARSTATARRSLGAAAFEAAYASGAGVTPEVLVKEARGCTEEGNGRESEKPAE</sequence>
<dbReference type="SMART" id="SM01043">
    <property type="entry name" value="BTAD"/>
    <property type="match status" value="1"/>
</dbReference>
<dbReference type="InterPro" id="IPR001867">
    <property type="entry name" value="OmpR/PhoB-type_DNA-bd"/>
</dbReference>